<dbReference type="Proteomes" id="UP000799757">
    <property type="component" value="Unassembled WGS sequence"/>
</dbReference>
<sequence>MTSESSPSSANSPQTEARPLRAETRELISTAIREDSVSKLKPALDLARSSSRPTYPAIVGQALRAAVEINALSVLAHLLENEHAQTSDLSIFQISKNRSLPVLEVLLAHGWDINARDEEDGKRLIDWSCTDEVRTRWLVKHGARVDGGEFEFEGLKPRPPPLLETCARVGSLSMFIFLQSQGAKLGGRTLHHAASAGAFVGADPGNFFPNRAIMEDEKVFKARKNVEDILRYLVDELDLDINAIDTDVPRGLEFCGTPLNYAAKEKRGSGVVKWLLGKGGNPSIRSLGEGGEAGMDAKGYAEWMGCTRVLETLNLWKRVE</sequence>
<dbReference type="SUPFAM" id="SSF48403">
    <property type="entry name" value="Ankyrin repeat"/>
    <property type="match status" value="1"/>
</dbReference>
<evidence type="ECO:0000313" key="2">
    <source>
        <dbReference type="EMBL" id="KAF2794260.1"/>
    </source>
</evidence>
<dbReference type="OrthoDB" id="426293at2759"/>
<proteinExistence type="predicted"/>
<feature type="compositionally biased region" description="Low complexity" evidence="1">
    <location>
        <begin position="1"/>
        <end position="12"/>
    </location>
</feature>
<accession>A0A6A6XCF1</accession>
<keyword evidence="3" id="KW-1185">Reference proteome</keyword>
<dbReference type="Gene3D" id="1.25.40.20">
    <property type="entry name" value="Ankyrin repeat-containing domain"/>
    <property type="match status" value="1"/>
</dbReference>
<protein>
    <recommendedName>
        <fullName evidence="4">Ankyrin</fullName>
    </recommendedName>
</protein>
<name>A0A6A6XCF1_9PLEO</name>
<dbReference type="AlphaFoldDB" id="A0A6A6XCF1"/>
<dbReference type="EMBL" id="MU001897">
    <property type="protein sequence ID" value="KAF2794260.1"/>
    <property type="molecule type" value="Genomic_DNA"/>
</dbReference>
<evidence type="ECO:0008006" key="4">
    <source>
        <dbReference type="Google" id="ProtNLM"/>
    </source>
</evidence>
<dbReference type="InterPro" id="IPR036770">
    <property type="entry name" value="Ankyrin_rpt-contain_sf"/>
</dbReference>
<evidence type="ECO:0000313" key="3">
    <source>
        <dbReference type="Proteomes" id="UP000799757"/>
    </source>
</evidence>
<gene>
    <name evidence="2" type="ORF">K505DRAFT_417244</name>
</gene>
<evidence type="ECO:0000256" key="1">
    <source>
        <dbReference type="SAM" id="MobiDB-lite"/>
    </source>
</evidence>
<organism evidence="2 3">
    <name type="scientific">Melanomma pulvis-pyrius CBS 109.77</name>
    <dbReference type="NCBI Taxonomy" id="1314802"/>
    <lineage>
        <taxon>Eukaryota</taxon>
        <taxon>Fungi</taxon>
        <taxon>Dikarya</taxon>
        <taxon>Ascomycota</taxon>
        <taxon>Pezizomycotina</taxon>
        <taxon>Dothideomycetes</taxon>
        <taxon>Pleosporomycetidae</taxon>
        <taxon>Pleosporales</taxon>
        <taxon>Melanommataceae</taxon>
        <taxon>Melanomma</taxon>
    </lineage>
</organism>
<reference evidence="2" key="1">
    <citation type="journal article" date="2020" name="Stud. Mycol.">
        <title>101 Dothideomycetes genomes: a test case for predicting lifestyles and emergence of pathogens.</title>
        <authorList>
            <person name="Haridas S."/>
            <person name="Albert R."/>
            <person name="Binder M."/>
            <person name="Bloem J."/>
            <person name="Labutti K."/>
            <person name="Salamov A."/>
            <person name="Andreopoulos B."/>
            <person name="Baker S."/>
            <person name="Barry K."/>
            <person name="Bills G."/>
            <person name="Bluhm B."/>
            <person name="Cannon C."/>
            <person name="Castanera R."/>
            <person name="Culley D."/>
            <person name="Daum C."/>
            <person name="Ezra D."/>
            <person name="Gonzalez J."/>
            <person name="Henrissat B."/>
            <person name="Kuo A."/>
            <person name="Liang C."/>
            <person name="Lipzen A."/>
            <person name="Lutzoni F."/>
            <person name="Magnuson J."/>
            <person name="Mondo S."/>
            <person name="Nolan M."/>
            <person name="Ohm R."/>
            <person name="Pangilinan J."/>
            <person name="Park H.-J."/>
            <person name="Ramirez L."/>
            <person name="Alfaro M."/>
            <person name="Sun H."/>
            <person name="Tritt A."/>
            <person name="Yoshinaga Y."/>
            <person name="Zwiers L.-H."/>
            <person name="Turgeon B."/>
            <person name="Goodwin S."/>
            <person name="Spatafora J."/>
            <person name="Crous P."/>
            <person name="Grigoriev I."/>
        </authorList>
    </citation>
    <scope>NUCLEOTIDE SEQUENCE</scope>
    <source>
        <strain evidence="2">CBS 109.77</strain>
    </source>
</reference>
<feature type="region of interest" description="Disordered" evidence="1">
    <location>
        <begin position="1"/>
        <end position="22"/>
    </location>
</feature>